<feature type="compositionally biased region" description="Polar residues" evidence="1">
    <location>
        <begin position="80"/>
        <end position="90"/>
    </location>
</feature>
<keyword evidence="3" id="KW-1185">Reference proteome</keyword>
<dbReference type="Proteomes" id="UP000765509">
    <property type="component" value="Unassembled WGS sequence"/>
</dbReference>
<protein>
    <submittedName>
        <fullName evidence="2">Uncharacterized protein</fullName>
    </submittedName>
</protein>
<sequence length="109" mass="12839">MNSYLKLKNFLVPEKTEDLLKGWTPISVKGKVQQIKAWLKHQSKLSEDQRKQMAQKESQQPFYRQESPKEKPQVKGKFQVEQTLPSGLQNSKERKDIHGECVQYGKKFY</sequence>
<evidence type="ECO:0000313" key="3">
    <source>
        <dbReference type="Proteomes" id="UP000765509"/>
    </source>
</evidence>
<comment type="caution">
    <text evidence="2">The sequence shown here is derived from an EMBL/GenBank/DDBJ whole genome shotgun (WGS) entry which is preliminary data.</text>
</comment>
<dbReference type="AlphaFoldDB" id="A0A9Q3GET2"/>
<accession>A0A9Q3GET2</accession>
<organism evidence="2 3">
    <name type="scientific">Austropuccinia psidii MF-1</name>
    <dbReference type="NCBI Taxonomy" id="1389203"/>
    <lineage>
        <taxon>Eukaryota</taxon>
        <taxon>Fungi</taxon>
        <taxon>Dikarya</taxon>
        <taxon>Basidiomycota</taxon>
        <taxon>Pucciniomycotina</taxon>
        <taxon>Pucciniomycetes</taxon>
        <taxon>Pucciniales</taxon>
        <taxon>Sphaerophragmiaceae</taxon>
        <taxon>Austropuccinia</taxon>
    </lineage>
</organism>
<reference evidence="2" key="1">
    <citation type="submission" date="2021-03" db="EMBL/GenBank/DDBJ databases">
        <title>Draft genome sequence of rust myrtle Austropuccinia psidii MF-1, a brazilian biotype.</title>
        <authorList>
            <person name="Quecine M.C."/>
            <person name="Pachon D.M.R."/>
            <person name="Bonatelli M.L."/>
            <person name="Correr F.H."/>
            <person name="Franceschini L.M."/>
            <person name="Leite T.F."/>
            <person name="Margarido G.R.A."/>
            <person name="Almeida C.A."/>
            <person name="Ferrarezi J.A."/>
            <person name="Labate C.A."/>
        </authorList>
    </citation>
    <scope>NUCLEOTIDE SEQUENCE</scope>
    <source>
        <strain evidence="2">MF-1</strain>
    </source>
</reference>
<proteinExistence type="predicted"/>
<evidence type="ECO:0000256" key="1">
    <source>
        <dbReference type="SAM" id="MobiDB-lite"/>
    </source>
</evidence>
<name>A0A9Q3GET2_9BASI</name>
<feature type="region of interest" description="Disordered" evidence="1">
    <location>
        <begin position="44"/>
        <end position="92"/>
    </location>
</feature>
<dbReference type="EMBL" id="AVOT02000924">
    <property type="protein sequence ID" value="MBW0464978.1"/>
    <property type="molecule type" value="Genomic_DNA"/>
</dbReference>
<gene>
    <name evidence="2" type="ORF">O181_004693</name>
</gene>
<evidence type="ECO:0000313" key="2">
    <source>
        <dbReference type="EMBL" id="MBW0464978.1"/>
    </source>
</evidence>